<organism evidence="1 2">
    <name type="scientific">Bacillus cereus</name>
    <dbReference type="NCBI Taxonomy" id="1396"/>
    <lineage>
        <taxon>Bacteria</taxon>
        <taxon>Bacillati</taxon>
        <taxon>Bacillota</taxon>
        <taxon>Bacilli</taxon>
        <taxon>Bacillales</taxon>
        <taxon>Bacillaceae</taxon>
        <taxon>Bacillus</taxon>
        <taxon>Bacillus cereus group</taxon>
    </lineage>
</organism>
<gene>
    <name evidence="1" type="ORF">COD19_13665</name>
</gene>
<name>A0A2A8IZ68_BACCE</name>
<accession>A0A2A8IZ68</accession>
<comment type="caution">
    <text evidence="1">The sequence shown here is derived from an EMBL/GenBank/DDBJ whole genome shotgun (WGS) entry which is preliminary data.</text>
</comment>
<sequence length="67" mass="7466">MLAGSLGASPQELNVTEYRISFLLRTIELAVRLVQLLVQVEQPKSSFLVGDIPTPAEFRNARRKALI</sequence>
<proteinExistence type="predicted"/>
<protein>
    <submittedName>
        <fullName evidence="1">Uncharacterized protein</fullName>
    </submittedName>
</protein>
<dbReference type="OrthoDB" id="27330at2"/>
<dbReference type="EMBL" id="NUMG01000016">
    <property type="protein sequence ID" value="PGU01338.1"/>
    <property type="molecule type" value="Genomic_DNA"/>
</dbReference>
<evidence type="ECO:0000313" key="1">
    <source>
        <dbReference type="EMBL" id="PGU01338.1"/>
    </source>
</evidence>
<dbReference type="AlphaFoldDB" id="A0A2A8IZ68"/>
<evidence type="ECO:0000313" key="2">
    <source>
        <dbReference type="Proteomes" id="UP000225766"/>
    </source>
</evidence>
<reference evidence="1 2" key="1">
    <citation type="submission" date="2017-09" db="EMBL/GenBank/DDBJ databases">
        <title>Large-scale bioinformatics analysis of Bacillus genomes uncovers conserved roles of natural products in bacterial physiology.</title>
        <authorList>
            <consortium name="Agbiome Team Llc"/>
            <person name="Bleich R.M."/>
            <person name="Grubbs K.J."/>
            <person name="Santa Maria K.C."/>
            <person name="Allen S.E."/>
            <person name="Farag S."/>
            <person name="Shank E.A."/>
            <person name="Bowers A."/>
        </authorList>
    </citation>
    <scope>NUCLEOTIDE SEQUENCE [LARGE SCALE GENOMIC DNA]</scope>
    <source>
        <strain evidence="1 2">AFS040105</strain>
    </source>
</reference>
<dbReference type="Proteomes" id="UP000225766">
    <property type="component" value="Unassembled WGS sequence"/>
</dbReference>